<feature type="domain" description="RING-type" evidence="2">
    <location>
        <begin position="124"/>
        <end position="184"/>
    </location>
</feature>
<proteinExistence type="predicted"/>
<dbReference type="EMBL" id="JAVEPI010000002">
    <property type="protein sequence ID" value="KAK1444050.1"/>
    <property type="molecule type" value="Genomic_DNA"/>
</dbReference>
<name>A0AAD8PEV6_BABGI</name>
<reference evidence="3" key="1">
    <citation type="submission" date="2023-08" db="EMBL/GenBank/DDBJ databases">
        <title>Draft sequence of the Babesia gibsoni genome.</title>
        <authorList>
            <person name="Yamagishi J.Y."/>
            <person name="Xuan X.X."/>
        </authorList>
    </citation>
    <scope>NUCLEOTIDE SEQUENCE</scope>
    <source>
        <strain evidence="3">Azabu</strain>
    </source>
</reference>
<keyword evidence="1" id="KW-0479">Metal-binding</keyword>
<dbReference type="PROSITE" id="PS50089">
    <property type="entry name" value="ZF_RING_2"/>
    <property type="match status" value="1"/>
</dbReference>
<dbReference type="InterPro" id="IPR013083">
    <property type="entry name" value="Znf_RING/FYVE/PHD"/>
</dbReference>
<organism evidence="3 4">
    <name type="scientific">Babesia gibsoni</name>
    <dbReference type="NCBI Taxonomy" id="33632"/>
    <lineage>
        <taxon>Eukaryota</taxon>
        <taxon>Sar</taxon>
        <taxon>Alveolata</taxon>
        <taxon>Apicomplexa</taxon>
        <taxon>Aconoidasida</taxon>
        <taxon>Piroplasmida</taxon>
        <taxon>Babesiidae</taxon>
        <taxon>Babesia</taxon>
    </lineage>
</organism>
<dbReference type="InterPro" id="IPR014891">
    <property type="entry name" value="DWNN_domain"/>
</dbReference>
<dbReference type="SUPFAM" id="SSF57850">
    <property type="entry name" value="RING/U-box"/>
    <property type="match status" value="1"/>
</dbReference>
<dbReference type="Proteomes" id="UP001230268">
    <property type="component" value="Unassembled WGS sequence"/>
</dbReference>
<dbReference type="SMART" id="SM01180">
    <property type="entry name" value="DWNN"/>
    <property type="match status" value="1"/>
</dbReference>
<keyword evidence="1" id="KW-0863">Zinc-finger</keyword>
<comment type="caution">
    <text evidence="3">The sequence shown here is derived from an EMBL/GenBank/DDBJ whole genome shotgun (WGS) entry which is preliminary data.</text>
</comment>
<dbReference type="AlphaFoldDB" id="A0AAD8PEV6"/>
<evidence type="ECO:0000256" key="1">
    <source>
        <dbReference type="PROSITE-ProRule" id="PRU00175"/>
    </source>
</evidence>
<gene>
    <name evidence="3" type="ORF">BgAZ_209260</name>
</gene>
<keyword evidence="4" id="KW-1185">Reference proteome</keyword>
<accession>A0AAD8PEV6</accession>
<sequence>MVIQTGVIFYRFGSERGIWRELKVGTIGGLLVSDLKIMVAQETSLSKDFTRKTNLTVSLYDEHSTEAPKPLEDNIMVHMGSRVIINRVAWAPVKPIYHEAKTKFEGEVVEEKKKLPEFPRSFICNLCGLPLNDAVLVKCSANCGYSGCRQCVISALKDFIIKNEEQQEPVLYTLSERQNCPFCRRGLVTAFVVNRKIKALLDTLDFRNFEIPEIDIAKNDTKVVFAPASWDSYQDIPKYYVMCIDFSLIDTIRQNMMLPVYIDSQISARLHCYQYARSNDATVPASMGEVFVIVLSYVGGGSSISPMGMVKLGEEVQYNMDFIKQTRAHKAYKFEWIHENKAPIILPARRQPLFSYLGGKRCTSITLNSKEDVMWRYRNDLMIEVGLKQEKFEALFTVIFGLKSDVLNKESCVQSKNWLEAAYPGGPAPLYITQKCEVKTQDEKVEGDVVDDGNPYLGYLALLPFLSKSQFLTIREAQRRSKEEFLSQFTHAVTASLPKDKGEPVLERAYNNVWKRHIEYNFPPEDNMQ</sequence>
<protein>
    <recommendedName>
        <fullName evidence="2">RING-type domain-containing protein</fullName>
    </recommendedName>
</protein>
<dbReference type="Gene3D" id="3.30.40.10">
    <property type="entry name" value="Zinc/RING finger domain, C3HC4 (zinc finger)"/>
    <property type="match status" value="1"/>
</dbReference>
<evidence type="ECO:0000313" key="4">
    <source>
        <dbReference type="Proteomes" id="UP001230268"/>
    </source>
</evidence>
<evidence type="ECO:0000259" key="2">
    <source>
        <dbReference type="PROSITE" id="PS50089"/>
    </source>
</evidence>
<dbReference type="GO" id="GO:0008270">
    <property type="term" value="F:zinc ion binding"/>
    <property type="evidence" value="ECO:0007669"/>
    <property type="project" value="UniProtKB-KW"/>
</dbReference>
<keyword evidence="1" id="KW-0862">Zinc</keyword>
<dbReference type="InterPro" id="IPR001841">
    <property type="entry name" value="Znf_RING"/>
</dbReference>
<evidence type="ECO:0000313" key="3">
    <source>
        <dbReference type="EMBL" id="KAK1444050.1"/>
    </source>
</evidence>